<dbReference type="InterPro" id="IPR027417">
    <property type="entry name" value="P-loop_NTPase"/>
</dbReference>
<dbReference type="GO" id="GO:0031522">
    <property type="term" value="C:cell envelope Sec protein transport complex"/>
    <property type="evidence" value="ECO:0007669"/>
    <property type="project" value="TreeGrafter"/>
</dbReference>
<dbReference type="InterPro" id="IPR000185">
    <property type="entry name" value="SecA"/>
</dbReference>
<name>T1B4Y3_9ZZZZ</name>
<proteinExistence type="predicted"/>
<dbReference type="PANTHER" id="PTHR30612">
    <property type="entry name" value="SECA INNER MEMBRANE COMPONENT OF SEC PROTEIN SECRETION SYSTEM"/>
    <property type="match status" value="1"/>
</dbReference>
<evidence type="ECO:0000256" key="1">
    <source>
        <dbReference type="ARBA" id="ARBA00022927"/>
    </source>
</evidence>
<comment type="caution">
    <text evidence="4">The sequence shown here is derived from an EMBL/GenBank/DDBJ whole genome shotgun (WGS) entry which is preliminary data.</text>
</comment>
<dbReference type="PANTHER" id="PTHR30612:SF0">
    <property type="entry name" value="CHLOROPLAST PROTEIN-TRANSPORTING ATPASE"/>
    <property type="match status" value="1"/>
</dbReference>
<keyword evidence="1" id="KW-0653">Protein transport</keyword>
<evidence type="ECO:0000259" key="3">
    <source>
        <dbReference type="PROSITE" id="PS51196"/>
    </source>
</evidence>
<dbReference type="InterPro" id="IPR014018">
    <property type="entry name" value="SecA_motor_DEAD"/>
</dbReference>
<dbReference type="GO" id="GO:0005524">
    <property type="term" value="F:ATP binding"/>
    <property type="evidence" value="ECO:0007669"/>
    <property type="project" value="InterPro"/>
</dbReference>
<organism evidence="4">
    <name type="scientific">mine drainage metagenome</name>
    <dbReference type="NCBI Taxonomy" id="410659"/>
    <lineage>
        <taxon>unclassified sequences</taxon>
        <taxon>metagenomes</taxon>
        <taxon>ecological metagenomes</taxon>
    </lineage>
</organism>
<dbReference type="GO" id="GO:0043952">
    <property type="term" value="P:protein transport by the Sec complex"/>
    <property type="evidence" value="ECO:0007669"/>
    <property type="project" value="TreeGrafter"/>
</dbReference>
<dbReference type="SMART" id="SM00957">
    <property type="entry name" value="SecA_DEAD"/>
    <property type="match status" value="1"/>
</dbReference>
<dbReference type="GO" id="GO:0006605">
    <property type="term" value="P:protein targeting"/>
    <property type="evidence" value="ECO:0007669"/>
    <property type="project" value="InterPro"/>
</dbReference>
<dbReference type="Pfam" id="PF07517">
    <property type="entry name" value="SecA_DEAD"/>
    <property type="match status" value="1"/>
</dbReference>
<dbReference type="InterPro" id="IPR011115">
    <property type="entry name" value="SecA_DEAD"/>
</dbReference>
<accession>T1B4Y3</accession>
<protein>
    <submittedName>
        <fullName evidence="4">SecA DEAD-like domain protein</fullName>
    </submittedName>
</protein>
<sequence length="132" mass="14694">MIRGLAQKIFGSRNERVLRRLGRDVVRINVLEPECQAWSDAELRERTGLLKQRHAGGESLKALLPEAFALMRESARRTLGLRHFDSQLIGGMVLHEGRIAEMATGEGKTLVATLPVLSQCTDRTECSCDHGQ</sequence>
<dbReference type="GO" id="GO:0005886">
    <property type="term" value="C:plasma membrane"/>
    <property type="evidence" value="ECO:0007669"/>
    <property type="project" value="TreeGrafter"/>
</dbReference>
<keyword evidence="2" id="KW-0811">Translocation</keyword>
<evidence type="ECO:0000256" key="2">
    <source>
        <dbReference type="ARBA" id="ARBA00023010"/>
    </source>
</evidence>
<dbReference type="GO" id="GO:0005829">
    <property type="term" value="C:cytosol"/>
    <property type="evidence" value="ECO:0007669"/>
    <property type="project" value="TreeGrafter"/>
</dbReference>
<dbReference type="GO" id="GO:0017038">
    <property type="term" value="P:protein import"/>
    <property type="evidence" value="ECO:0007669"/>
    <property type="project" value="InterPro"/>
</dbReference>
<reference evidence="4" key="2">
    <citation type="journal article" date="2014" name="ISME J.">
        <title>Microbial stratification in low pH oxic and suboxic macroscopic growths along an acid mine drainage.</title>
        <authorList>
            <person name="Mendez-Garcia C."/>
            <person name="Mesa V."/>
            <person name="Sprenger R.R."/>
            <person name="Richter M."/>
            <person name="Diez M.S."/>
            <person name="Solano J."/>
            <person name="Bargiela R."/>
            <person name="Golyshina O.V."/>
            <person name="Manteca A."/>
            <person name="Ramos J.L."/>
            <person name="Gallego J.R."/>
            <person name="Llorente I."/>
            <person name="Martins Dos Santos V.A."/>
            <person name="Jensen O.N."/>
            <person name="Pelaez A.I."/>
            <person name="Sanchez J."/>
            <person name="Ferrer M."/>
        </authorList>
    </citation>
    <scope>NUCLEOTIDE SEQUENCE</scope>
</reference>
<dbReference type="AlphaFoldDB" id="T1B4Y3"/>
<feature type="domain" description="SecA family profile" evidence="3">
    <location>
        <begin position="3"/>
        <end position="132"/>
    </location>
</feature>
<dbReference type="PRINTS" id="PR00906">
    <property type="entry name" value="SECA"/>
</dbReference>
<dbReference type="PROSITE" id="PS51196">
    <property type="entry name" value="SECA_MOTOR_DEAD"/>
    <property type="match status" value="1"/>
</dbReference>
<keyword evidence="1" id="KW-0813">Transport</keyword>
<dbReference type="SUPFAM" id="SSF52540">
    <property type="entry name" value="P-loop containing nucleoside triphosphate hydrolases"/>
    <property type="match status" value="1"/>
</dbReference>
<gene>
    <name evidence="4" type="ORF">B1A_13755</name>
</gene>
<evidence type="ECO:0000313" key="4">
    <source>
        <dbReference type="EMBL" id="EQD49275.1"/>
    </source>
</evidence>
<dbReference type="GO" id="GO:0006886">
    <property type="term" value="P:intracellular protein transport"/>
    <property type="evidence" value="ECO:0007669"/>
    <property type="project" value="InterPro"/>
</dbReference>
<reference evidence="4" key="1">
    <citation type="submission" date="2013-08" db="EMBL/GenBank/DDBJ databases">
        <authorList>
            <person name="Mendez C."/>
            <person name="Richter M."/>
            <person name="Ferrer M."/>
            <person name="Sanchez J."/>
        </authorList>
    </citation>
    <scope>NUCLEOTIDE SEQUENCE</scope>
</reference>
<dbReference type="Gene3D" id="3.40.50.300">
    <property type="entry name" value="P-loop containing nucleotide triphosphate hydrolases"/>
    <property type="match status" value="1"/>
</dbReference>
<dbReference type="EMBL" id="AUZX01010083">
    <property type="protein sequence ID" value="EQD49275.1"/>
    <property type="molecule type" value="Genomic_DNA"/>
</dbReference>